<keyword evidence="11" id="KW-1185">Reference proteome</keyword>
<sequence>MRHFLQILAIAIPVALAATPCSGDDCEADSDAETLIQTQVHNDVAAEGGSSDTEKQAASQGHSKMGSFQRDVAVQNHTRRGNCDGVIEGMGRGINIGNVYEFDQGDTNPEVVKEQVKWAHDTGFKHIRLPVKWDGYFDANSDHTKRVTEVVDYALGLGLYVVVNSHHEKWLVEHYDAARQDLKDQWWNMWTGIAGHFANRSTKLVFEILNEPHMNFGGWNEPIHPSEQYAIDRTREINGMGVDAVRRVPGHENRMIFVHPNAMSSIATARSVYPDKWSLPGGGNDACVGITVHTYDPYDFCGENGNLHYYGSIGAMKKGLLNLVRDFRDYVFDTGIPVYVGEYGVGRQDDRQSERDTDLVREYYRFVTGHFRESGFATAAWNDPGWFAIYTKQEYGLHTVVPNLDSLGAAYVLVLIRARADCMARNGEAPQLQKDLTALHLASRSGFVEVAREVLESSPERLALG</sequence>
<dbReference type="Pfam" id="PF00150">
    <property type="entry name" value="Cellulase"/>
    <property type="match status" value="1"/>
</dbReference>
<evidence type="ECO:0000256" key="3">
    <source>
        <dbReference type="ARBA" id="ARBA00023277"/>
    </source>
</evidence>
<keyword evidence="4 6" id="KW-0326">Glycosidase</keyword>
<keyword evidence="2 6" id="KW-0378">Hydrolase</keyword>
<dbReference type="PANTHER" id="PTHR31297:SF41">
    <property type="entry name" value="ENDOGLUCANASE, PUTATIVE (AFU_ORTHOLOGUE AFUA_5G01830)-RELATED"/>
    <property type="match status" value="1"/>
</dbReference>
<feature type="signal peptide" evidence="8">
    <location>
        <begin position="1"/>
        <end position="17"/>
    </location>
</feature>
<feature type="domain" description="Glycoside hydrolase family 5" evidence="9">
    <location>
        <begin position="116"/>
        <end position="358"/>
    </location>
</feature>
<evidence type="ECO:0000256" key="6">
    <source>
        <dbReference type="RuleBase" id="RU361153"/>
    </source>
</evidence>
<comment type="similarity">
    <text evidence="1 6">Belongs to the glycosyl hydrolase 5 (cellulase A) family.</text>
</comment>
<dbReference type="Proteomes" id="UP000186817">
    <property type="component" value="Unassembled WGS sequence"/>
</dbReference>
<evidence type="ECO:0000259" key="9">
    <source>
        <dbReference type="Pfam" id="PF00150"/>
    </source>
</evidence>
<dbReference type="GO" id="GO:0008422">
    <property type="term" value="F:beta-glucosidase activity"/>
    <property type="evidence" value="ECO:0007669"/>
    <property type="project" value="TreeGrafter"/>
</dbReference>
<protein>
    <submittedName>
        <fullName evidence="10">Endoglucanase D</fullName>
    </submittedName>
</protein>
<dbReference type="Gene3D" id="3.20.20.80">
    <property type="entry name" value="Glycosidases"/>
    <property type="match status" value="1"/>
</dbReference>
<dbReference type="GO" id="GO:0009986">
    <property type="term" value="C:cell surface"/>
    <property type="evidence" value="ECO:0007669"/>
    <property type="project" value="TreeGrafter"/>
</dbReference>
<evidence type="ECO:0000256" key="1">
    <source>
        <dbReference type="ARBA" id="ARBA00005641"/>
    </source>
</evidence>
<dbReference type="AlphaFoldDB" id="A0A1Q9CRP7"/>
<name>A0A1Q9CRP7_SYMMI</name>
<reference evidence="10 11" key="1">
    <citation type="submission" date="2016-02" db="EMBL/GenBank/DDBJ databases">
        <title>Genome analysis of coral dinoflagellate symbionts highlights evolutionary adaptations to a symbiotic lifestyle.</title>
        <authorList>
            <person name="Aranda M."/>
            <person name="Li Y."/>
            <person name="Liew Y.J."/>
            <person name="Baumgarten S."/>
            <person name="Simakov O."/>
            <person name="Wilson M."/>
            <person name="Piel J."/>
            <person name="Ashoor H."/>
            <person name="Bougouffa S."/>
            <person name="Bajic V.B."/>
            <person name="Ryu T."/>
            <person name="Ravasi T."/>
            <person name="Bayer T."/>
            <person name="Micklem G."/>
            <person name="Kim H."/>
            <person name="Bhak J."/>
            <person name="Lajeunesse T.C."/>
            <person name="Voolstra C.R."/>
        </authorList>
    </citation>
    <scope>NUCLEOTIDE SEQUENCE [LARGE SCALE GENOMIC DNA]</scope>
    <source>
        <strain evidence="10 11">CCMP2467</strain>
    </source>
</reference>
<dbReference type="PROSITE" id="PS00659">
    <property type="entry name" value="GLYCOSYL_HYDROL_F5"/>
    <property type="match status" value="1"/>
</dbReference>
<dbReference type="InterPro" id="IPR050386">
    <property type="entry name" value="Glycosyl_hydrolase_5"/>
</dbReference>
<evidence type="ECO:0000256" key="7">
    <source>
        <dbReference type="SAM" id="MobiDB-lite"/>
    </source>
</evidence>
<dbReference type="InterPro" id="IPR017853">
    <property type="entry name" value="GH"/>
</dbReference>
<evidence type="ECO:0000256" key="5">
    <source>
        <dbReference type="ARBA" id="ARBA00023326"/>
    </source>
</evidence>
<evidence type="ECO:0000313" key="10">
    <source>
        <dbReference type="EMBL" id="OLP85608.1"/>
    </source>
</evidence>
<keyword evidence="3" id="KW-0119">Carbohydrate metabolism</keyword>
<accession>A0A1Q9CRP7</accession>
<comment type="caution">
    <text evidence="10">The sequence shown here is derived from an EMBL/GenBank/DDBJ whole genome shotgun (WGS) entry which is preliminary data.</text>
</comment>
<evidence type="ECO:0000313" key="11">
    <source>
        <dbReference type="Proteomes" id="UP000186817"/>
    </source>
</evidence>
<dbReference type="PANTHER" id="PTHR31297">
    <property type="entry name" value="GLUCAN ENDO-1,6-BETA-GLUCOSIDASE B"/>
    <property type="match status" value="1"/>
</dbReference>
<proteinExistence type="inferred from homology"/>
<dbReference type="OrthoDB" id="412536at2759"/>
<dbReference type="OMA" id="WAYWEFC"/>
<dbReference type="InterPro" id="IPR018087">
    <property type="entry name" value="Glyco_hydro_5_CS"/>
</dbReference>
<evidence type="ECO:0000256" key="8">
    <source>
        <dbReference type="SAM" id="SignalP"/>
    </source>
</evidence>
<feature type="chain" id="PRO_5012186828" evidence="8">
    <location>
        <begin position="18"/>
        <end position="465"/>
    </location>
</feature>
<dbReference type="SUPFAM" id="SSF51445">
    <property type="entry name" value="(Trans)glycosidases"/>
    <property type="match status" value="1"/>
</dbReference>
<feature type="region of interest" description="Disordered" evidence="7">
    <location>
        <begin position="44"/>
        <end position="68"/>
    </location>
</feature>
<organism evidence="10 11">
    <name type="scientific">Symbiodinium microadriaticum</name>
    <name type="common">Dinoflagellate</name>
    <name type="synonym">Zooxanthella microadriatica</name>
    <dbReference type="NCBI Taxonomy" id="2951"/>
    <lineage>
        <taxon>Eukaryota</taxon>
        <taxon>Sar</taxon>
        <taxon>Alveolata</taxon>
        <taxon>Dinophyceae</taxon>
        <taxon>Suessiales</taxon>
        <taxon>Symbiodiniaceae</taxon>
        <taxon>Symbiodinium</taxon>
    </lineage>
</organism>
<keyword evidence="8" id="KW-0732">Signal</keyword>
<dbReference type="GO" id="GO:0009251">
    <property type="term" value="P:glucan catabolic process"/>
    <property type="evidence" value="ECO:0007669"/>
    <property type="project" value="TreeGrafter"/>
</dbReference>
<dbReference type="GO" id="GO:0005576">
    <property type="term" value="C:extracellular region"/>
    <property type="evidence" value="ECO:0007669"/>
    <property type="project" value="TreeGrafter"/>
</dbReference>
<gene>
    <name evidence="10" type="primary">celCCD</name>
    <name evidence="10" type="ORF">AK812_SmicGene33384</name>
</gene>
<dbReference type="EMBL" id="LSRX01000965">
    <property type="protein sequence ID" value="OLP85608.1"/>
    <property type="molecule type" value="Genomic_DNA"/>
</dbReference>
<evidence type="ECO:0000256" key="4">
    <source>
        <dbReference type="ARBA" id="ARBA00023295"/>
    </source>
</evidence>
<evidence type="ECO:0000256" key="2">
    <source>
        <dbReference type="ARBA" id="ARBA00022801"/>
    </source>
</evidence>
<dbReference type="InterPro" id="IPR001547">
    <property type="entry name" value="Glyco_hydro_5"/>
</dbReference>
<keyword evidence="5" id="KW-0624">Polysaccharide degradation</keyword>